<dbReference type="GO" id="GO:0051301">
    <property type="term" value="P:cell division"/>
    <property type="evidence" value="ECO:0007669"/>
    <property type="project" value="UniProtKB-KW"/>
</dbReference>
<evidence type="ECO:0000313" key="5">
    <source>
        <dbReference type="Proteomes" id="UP000319478"/>
    </source>
</evidence>
<organism evidence="4 5">
    <name type="scientific">Novacetimonas hansenii</name>
    <name type="common">Komagataeibacter hansenii</name>
    <dbReference type="NCBI Taxonomy" id="436"/>
    <lineage>
        <taxon>Bacteria</taxon>
        <taxon>Pseudomonadati</taxon>
        <taxon>Pseudomonadota</taxon>
        <taxon>Alphaproteobacteria</taxon>
        <taxon>Acetobacterales</taxon>
        <taxon>Acetobacteraceae</taxon>
        <taxon>Novacetimonas</taxon>
    </lineage>
</organism>
<dbReference type="Gene3D" id="3.40.50.300">
    <property type="entry name" value="P-loop containing nucleotide triphosphate hydrolases"/>
    <property type="match status" value="1"/>
</dbReference>
<dbReference type="PANTHER" id="PTHR12169">
    <property type="entry name" value="ATPASE N2B"/>
    <property type="match status" value="1"/>
</dbReference>
<dbReference type="SUPFAM" id="SSF52540">
    <property type="entry name" value="P-loop containing nucleoside triphosphate hydrolases"/>
    <property type="match status" value="1"/>
</dbReference>
<protein>
    <submittedName>
        <fullName evidence="4">Cell division protein ZapE</fullName>
    </submittedName>
</protein>
<dbReference type="PANTHER" id="PTHR12169:SF6">
    <property type="entry name" value="AFG1-LIKE ATPASE"/>
    <property type="match status" value="1"/>
</dbReference>
<reference evidence="4 5" key="1">
    <citation type="submission" date="2019-06" db="EMBL/GenBank/DDBJ databases">
        <title>Whole genome shotgun sequence of Komagataeibacter hansenii NBRC 14820.</title>
        <authorList>
            <person name="Hosoyama A."/>
            <person name="Uohara A."/>
            <person name="Ohji S."/>
            <person name="Ichikawa N."/>
        </authorList>
    </citation>
    <scope>NUCLEOTIDE SEQUENCE [LARGE SCALE GENOMIC DNA]</scope>
    <source>
        <strain evidence="4 5">NBRC 14820</strain>
    </source>
</reference>
<dbReference type="EMBL" id="BJNN01000010">
    <property type="protein sequence ID" value="GEC62284.1"/>
    <property type="molecule type" value="Genomic_DNA"/>
</dbReference>
<sequence length="405" mass="45040">MGMDTEIRTASAPPQPVPQDGAGPFATYEARVASGKLDRDPEQEKAARRLDRLWRELRDYHPMVMQRQATARHGLFGGLRARLGLGGRGAQAAPSRPRGVYMVGQVGRGKTMLMDLFFDLAPVEHKRRVHFHRFMQDVHQRIHDMKVADPALSDPIPPLARQIAQEAWLLCFDEFQVNDIADAMILGRLFDFLFADGVVVVATSNTKPEDLFQDRPGADAFKPFIDIIMREVDTVILDSPRDYRRGCVRGMRTWIVPADAAAKAELDTIFTHLAAGAPVQAVDLDIMGRTLRVERAAGPVARFTFAELCGRFLGAGDYLALATRFASLVIDDVPRMGPDNFDEARRFIVLIDALYEQNVKLFASAGDQPDSLYERGQGATAFERTASRLEEMQSASYAQLPHLSA</sequence>
<keyword evidence="5" id="KW-1185">Reference proteome</keyword>
<keyword evidence="2" id="KW-0067">ATP-binding</keyword>
<dbReference type="Proteomes" id="UP000319478">
    <property type="component" value="Unassembled WGS sequence"/>
</dbReference>
<keyword evidence="1" id="KW-0547">Nucleotide-binding</keyword>
<accession>A0ABQ0SAS5</accession>
<keyword evidence="4" id="KW-0131">Cell cycle</keyword>
<evidence type="ECO:0000256" key="1">
    <source>
        <dbReference type="ARBA" id="ARBA00022741"/>
    </source>
</evidence>
<evidence type="ECO:0000313" key="4">
    <source>
        <dbReference type="EMBL" id="GEC62284.1"/>
    </source>
</evidence>
<dbReference type="InterPro" id="IPR005654">
    <property type="entry name" value="ATPase_AFG1-like"/>
</dbReference>
<dbReference type="NCBIfam" id="NF040713">
    <property type="entry name" value="ZapE"/>
    <property type="match status" value="1"/>
</dbReference>
<dbReference type="Pfam" id="PF03969">
    <property type="entry name" value="AFG1_ATPase"/>
    <property type="match status" value="1"/>
</dbReference>
<evidence type="ECO:0000256" key="3">
    <source>
        <dbReference type="SAM" id="MobiDB-lite"/>
    </source>
</evidence>
<evidence type="ECO:0000256" key="2">
    <source>
        <dbReference type="ARBA" id="ARBA00022840"/>
    </source>
</evidence>
<feature type="region of interest" description="Disordered" evidence="3">
    <location>
        <begin position="1"/>
        <end position="26"/>
    </location>
</feature>
<dbReference type="InterPro" id="IPR027417">
    <property type="entry name" value="P-loop_NTPase"/>
</dbReference>
<proteinExistence type="predicted"/>
<keyword evidence="4" id="KW-0132">Cell division</keyword>
<comment type="caution">
    <text evidence="4">The sequence shown here is derived from an EMBL/GenBank/DDBJ whole genome shotgun (WGS) entry which is preliminary data.</text>
</comment>
<name>A0ABQ0SAS5_NOVHA</name>
<gene>
    <name evidence="4" type="ORF">GHA01_01330</name>
</gene>